<dbReference type="EMBL" id="BAAAPM010000003">
    <property type="protein sequence ID" value="GAA1717616.1"/>
    <property type="molecule type" value="Genomic_DNA"/>
</dbReference>
<dbReference type="Proteomes" id="UP001501138">
    <property type="component" value="Unassembled WGS sequence"/>
</dbReference>
<comment type="caution">
    <text evidence="1">The sequence shown here is derived from an EMBL/GenBank/DDBJ whole genome shotgun (WGS) entry which is preliminary data.</text>
</comment>
<reference evidence="1 2" key="1">
    <citation type="journal article" date="2019" name="Int. J. Syst. Evol. Microbiol.">
        <title>The Global Catalogue of Microorganisms (GCM) 10K type strain sequencing project: providing services to taxonomists for standard genome sequencing and annotation.</title>
        <authorList>
            <consortium name="The Broad Institute Genomics Platform"/>
            <consortium name="The Broad Institute Genome Sequencing Center for Infectious Disease"/>
            <person name="Wu L."/>
            <person name="Ma J."/>
        </authorList>
    </citation>
    <scope>NUCLEOTIDE SEQUENCE [LARGE SCALE GENOMIC DNA]</scope>
    <source>
        <strain evidence="1 2">JCM 15589</strain>
    </source>
</reference>
<protein>
    <recommendedName>
        <fullName evidence="3">Secreted protein</fullName>
    </recommendedName>
</protein>
<gene>
    <name evidence="1" type="ORF">GCM10009809_11950</name>
</gene>
<proteinExistence type="predicted"/>
<name>A0ABN2J468_9MICO</name>
<organism evidence="1 2">
    <name type="scientific">Isoptericola hypogeus</name>
    <dbReference type="NCBI Taxonomy" id="300179"/>
    <lineage>
        <taxon>Bacteria</taxon>
        <taxon>Bacillati</taxon>
        <taxon>Actinomycetota</taxon>
        <taxon>Actinomycetes</taxon>
        <taxon>Micrococcales</taxon>
        <taxon>Promicromonosporaceae</taxon>
        <taxon>Isoptericola</taxon>
    </lineage>
</organism>
<dbReference type="RefSeq" id="WP_344246613.1">
    <property type="nucleotide sequence ID" value="NZ_BAAAPM010000003.1"/>
</dbReference>
<dbReference type="PROSITE" id="PS51257">
    <property type="entry name" value="PROKAR_LIPOPROTEIN"/>
    <property type="match status" value="1"/>
</dbReference>
<evidence type="ECO:0008006" key="3">
    <source>
        <dbReference type="Google" id="ProtNLM"/>
    </source>
</evidence>
<evidence type="ECO:0000313" key="2">
    <source>
        <dbReference type="Proteomes" id="UP001501138"/>
    </source>
</evidence>
<sequence>MQRRPVPSTRRGRAVPAALGALVMAGVLAGCSVGSPFVASDSTSEPSASATDESAGTLELDCWDDEYRETTHFSVDRTDEPDFGEVWSSDVRRSCTGELTGERSWATAAEFATRSTISPDGGQVDPSALVDAYTRCAEVSPEAASTVAAAGADVATLEILLALCPRHPHAGEWEDLVAAG</sequence>
<keyword evidence="2" id="KW-1185">Reference proteome</keyword>
<evidence type="ECO:0000313" key="1">
    <source>
        <dbReference type="EMBL" id="GAA1717616.1"/>
    </source>
</evidence>
<accession>A0ABN2J468</accession>